<dbReference type="PROSITE" id="PS51221">
    <property type="entry name" value="TTL"/>
    <property type="match status" value="1"/>
</dbReference>
<dbReference type="InterPro" id="IPR004344">
    <property type="entry name" value="TTL/TTLL_fam"/>
</dbReference>
<protein>
    <submittedName>
        <fullName evidence="2">Tubulin-tyrosine ligase family protein, putative</fullName>
        <ecNumber evidence="2">6.3.2.25</ecNumber>
    </submittedName>
</protein>
<evidence type="ECO:0000313" key="3">
    <source>
        <dbReference type="Proteomes" id="UP000008983"/>
    </source>
</evidence>
<dbReference type="eggNOG" id="KOG2157">
    <property type="taxonomic scope" value="Eukaryota"/>
</dbReference>
<dbReference type="OrthoDB" id="202825at2759"/>
<dbReference type="EMBL" id="GL984408">
    <property type="protein sequence ID" value="EGR26880.1"/>
    <property type="molecule type" value="Genomic_DNA"/>
</dbReference>
<sequence length="396" mass="47620">MYVYDITPLTYCINSDSPTFYNDMEEFLSYFLSKSCKYIYIYLFNLITFIRNVIYRIIKTSTVKLQLKIIYISSKVHRKQQKIGFCQPRYHQSLYQGQNIWILKPTDFNRGSGILLFNTAKDLLDIFKKYGDKYMQKKFVIQKYIEQPLLIKERKFDIRIWVMVVDNKQNEKKNNNQNNLQIYIFKEGYIRTSSEKYQTQQLNDLIIHLTNNAVQKTDQRYSRFEQGNQLSYDQLEQVAGINFRKEILGKIKEIICFSIDAVKNKISGINNNFKGNQFEIFGYDFIIDQQLNPWLIEVNTNPCIEESSLLLKQLIPRMIDDAFKISIDSFFCGEKIEEGKQYFKLKNYNDDENLWFFFLYFNFFLKKNQFFIKRELQQNVNYTILKKKRLLKVQKV</sequence>
<keyword evidence="2" id="KW-0436">Ligase</keyword>
<reference evidence="2 3" key="1">
    <citation type="submission" date="2011-07" db="EMBL/GenBank/DDBJ databases">
        <authorList>
            <person name="Coyne R."/>
            <person name="Brami D."/>
            <person name="Johnson J."/>
            <person name="Hostetler J."/>
            <person name="Hannick L."/>
            <person name="Clark T."/>
            <person name="Cassidy-Hanley D."/>
            <person name="Inman J."/>
        </authorList>
    </citation>
    <scope>NUCLEOTIDE SEQUENCE [LARGE SCALE GENOMIC DNA]</scope>
    <source>
        <strain evidence="2 3">G5</strain>
    </source>
</reference>
<dbReference type="EC" id="6.3.2.25" evidence="2"/>
<dbReference type="PANTHER" id="PTHR46069:SF1">
    <property type="entry name" value="CHROMOSOME UNDETERMINED SCAFFOLD_125, WHOLE GENOME SHOTGUN SEQUENCE"/>
    <property type="match status" value="1"/>
</dbReference>
<dbReference type="RefSeq" id="XP_004023764.1">
    <property type="nucleotide sequence ID" value="XM_004023715.1"/>
</dbReference>
<evidence type="ECO:0000313" key="2">
    <source>
        <dbReference type="EMBL" id="EGR26880.1"/>
    </source>
</evidence>
<dbReference type="SUPFAM" id="SSF56059">
    <property type="entry name" value="Glutathione synthetase ATP-binding domain-like"/>
    <property type="match status" value="1"/>
</dbReference>
<keyword evidence="3" id="KW-1185">Reference proteome</keyword>
<accession>G0R6M9</accession>
<dbReference type="Gene3D" id="3.30.470.20">
    <property type="entry name" value="ATP-grasp fold, B domain"/>
    <property type="match status" value="1"/>
</dbReference>
<organism evidence="2 3">
    <name type="scientific">Ichthyophthirius multifiliis</name>
    <name type="common">White spot disease agent</name>
    <name type="synonym">Ich</name>
    <dbReference type="NCBI Taxonomy" id="5932"/>
    <lineage>
        <taxon>Eukaryota</taxon>
        <taxon>Sar</taxon>
        <taxon>Alveolata</taxon>
        <taxon>Ciliophora</taxon>
        <taxon>Intramacronucleata</taxon>
        <taxon>Oligohymenophorea</taxon>
        <taxon>Hymenostomatida</taxon>
        <taxon>Ophryoglenina</taxon>
        <taxon>Ichthyophthirius</taxon>
    </lineage>
</organism>
<keyword evidence="1" id="KW-0472">Membrane</keyword>
<feature type="transmembrane region" description="Helical" evidence="1">
    <location>
        <begin position="39"/>
        <end position="58"/>
    </location>
</feature>
<dbReference type="GeneID" id="14902932"/>
<dbReference type="PANTHER" id="PTHR46069">
    <property type="entry name" value="TUBULIN TYROSINE LIGASE"/>
    <property type="match status" value="1"/>
</dbReference>
<dbReference type="Proteomes" id="UP000008983">
    <property type="component" value="Unassembled WGS sequence"/>
</dbReference>
<dbReference type="AlphaFoldDB" id="G0R6M9"/>
<dbReference type="InParanoid" id="G0R6M9"/>
<dbReference type="GO" id="GO:0004835">
    <property type="term" value="F:tubulin-tyrosine ligase activity"/>
    <property type="evidence" value="ECO:0007669"/>
    <property type="project" value="UniProtKB-EC"/>
</dbReference>
<proteinExistence type="predicted"/>
<keyword evidence="1" id="KW-1133">Transmembrane helix</keyword>
<dbReference type="Pfam" id="PF03133">
    <property type="entry name" value="TTL"/>
    <property type="match status" value="1"/>
</dbReference>
<evidence type="ECO:0000256" key="1">
    <source>
        <dbReference type="SAM" id="Phobius"/>
    </source>
</evidence>
<name>G0R6M9_ICHMU</name>
<gene>
    <name evidence="2" type="ORF">IMG5_206280</name>
</gene>
<dbReference type="STRING" id="857967.G0R6M9"/>
<keyword evidence="1" id="KW-0812">Transmembrane</keyword>